<proteinExistence type="predicted"/>
<dbReference type="InterPro" id="IPR008964">
    <property type="entry name" value="Invasin/intimin_cell_adhesion"/>
</dbReference>
<evidence type="ECO:0000313" key="3">
    <source>
        <dbReference type="EMBL" id="QKQ33414.1"/>
    </source>
</evidence>
<accession>A0A6N0IFA3</accession>
<dbReference type="AlphaFoldDB" id="A0A6N0IFA3"/>
<dbReference type="SMART" id="SM00635">
    <property type="entry name" value="BID_2"/>
    <property type="match status" value="1"/>
</dbReference>
<reference evidence="3" key="1">
    <citation type="submission" date="2020-05" db="EMBL/GenBank/DDBJ databases">
        <title>Title: F plasmids are the major carriers of antibiotic resistance genes in human-associated commensal E. coli.</title>
        <authorList>
            <person name="Stephens C."/>
            <person name="Arismendi T."/>
            <person name="Wright M."/>
            <person name="Hartman A."/>
            <person name="Gonzalez A."/>
            <person name="Gill M."/>
            <person name="Pandori M."/>
            <person name="Hess D."/>
        </authorList>
    </citation>
    <scope>NUCLEOTIDE SEQUENCE</scope>
    <source>
        <strain evidence="3">SCU-478</strain>
    </source>
</reference>
<name>A0A6N0IFA3_ECOLX</name>
<evidence type="ECO:0000256" key="1">
    <source>
        <dbReference type="SAM" id="MobiDB-lite"/>
    </source>
</evidence>
<dbReference type="Gene3D" id="2.60.40.1080">
    <property type="match status" value="1"/>
</dbReference>
<sequence>MSTPNPLEKTKGAGTTFWMYTGMGDPFASALSDTDWLRLAMVKDLQPGEMTADAEDDTYLDDENADWKSTSQGQKTAGDTSATLAWRPGDSGQKKLVELFYSGEVCAFRILYPNGTVDVFRGWLSSLGKAVTSTEVMTRTIKITGIGRPYLAEECQEVVSVTGVTVTPTAVTLHPGETSVLTFAFVPENASDKTLTVFSTDPQTATVSLSGLVATVSARQEGVANIVGMSGDGSTGQVVTVTVAPAEEKSTGRARG</sequence>
<dbReference type="EMBL" id="CP054563">
    <property type="protein sequence ID" value="QKQ33414.1"/>
    <property type="molecule type" value="Genomic_DNA"/>
</dbReference>
<organism evidence="3">
    <name type="scientific">Escherichia coli</name>
    <dbReference type="NCBI Taxonomy" id="562"/>
    <lineage>
        <taxon>Bacteria</taxon>
        <taxon>Pseudomonadati</taxon>
        <taxon>Pseudomonadota</taxon>
        <taxon>Gammaproteobacteria</taxon>
        <taxon>Enterobacterales</taxon>
        <taxon>Enterobacteriaceae</taxon>
        <taxon>Escherichia</taxon>
    </lineage>
</organism>
<evidence type="ECO:0000259" key="2">
    <source>
        <dbReference type="SMART" id="SM00635"/>
    </source>
</evidence>
<feature type="domain" description="BIG2" evidence="2">
    <location>
        <begin position="160"/>
        <end position="240"/>
    </location>
</feature>
<dbReference type="SUPFAM" id="SSF49373">
    <property type="entry name" value="Invasin/intimin cell-adhesion fragments"/>
    <property type="match status" value="1"/>
</dbReference>
<feature type="compositionally biased region" description="Polar residues" evidence="1">
    <location>
        <begin position="67"/>
        <end position="83"/>
    </location>
</feature>
<dbReference type="Pfam" id="PF16461">
    <property type="entry name" value="Phage_TTP_12"/>
    <property type="match status" value="1"/>
</dbReference>
<dbReference type="InterPro" id="IPR003343">
    <property type="entry name" value="Big_2"/>
</dbReference>
<dbReference type="Pfam" id="PF02368">
    <property type="entry name" value="Big_2"/>
    <property type="match status" value="1"/>
</dbReference>
<dbReference type="InterPro" id="IPR032494">
    <property type="entry name" value="Phage_TTP_N"/>
</dbReference>
<feature type="region of interest" description="Disordered" evidence="1">
    <location>
        <begin position="64"/>
        <end position="85"/>
    </location>
</feature>
<dbReference type="Gene3D" id="4.10.410.40">
    <property type="match status" value="1"/>
</dbReference>
<protein>
    <submittedName>
        <fullName evidence="3">Ig-like domain-containing protein</fullName>
    </submittedName>
</protein>
<gene>
    <name evidence="3" type="ORF">HPE44_01850</name>
</gene>